<keyword evidence="3" id="KW-0808">Transferase</keyword>
<evidence type="ECO:0000313" key="13">
    <source>
        <dbReference type="Proteomes" id="UP001150904"/>
    </source>
</evidence>
<dbReference type="InterPro" id="IPR011009">
    <property type="entry name" value="Kinase-like_dom_sf"/>
</dbReference>
<evidence type="ECO:0000256" key="1">
    <source>
        <dbReference type="ARBA" id="ARBA00012513"/>
    </source>
</evidence>
<evidence type="ECO:0000256" key="8">
    <source>
        <dbReference type="ARBA" id="ARBA00048679"/>
    </source>
</evidence>
<reference evidence="12" key="1">
    <citation type="submission" date="2022-12" db="EMBL/GenBank/DDBJ databases">
        <authorList>
            <person name="Petersen C."/>
        </authorList>
    </citation>
    <scope>NUCLEOTIDE SEQUENCE</scope>
    <source>
        <strain evidence="12">IBT 15544</strain>
    </source>
</reference>
<proteinExistence type="predicted"/>
<feature type="region of interest" description="Disordered" evidence="9">
    <location>
        <begin position="459"/>
        <end position="483"/>
    </location>
</feature>
<dbReference type="PANTHER" id="PTHR24356:SF1">
    <property type="entry name" value="SERINE_THREONINE-PROTEIN KINASE GREATWALL"/>
    <property type="match status" value="1"/>
</dbReference>
<name>A0A9W9J8J7_9EURO</name>
<evidence type="ECO:0000259" key="11">
    <source>
        <dbReference type="PROSITE" id="PS51285"/>
    </source>
</evidence>
<dbReference type="InterPro" id="IPR050236">
    <property type="entry name" value="Ser_Thr_kinase_AGC"/>
</dbReference>
<dbReference type="Pfam" id="PF00069">
    <property type="entry name" value="Pkinase"/>
    <property type="match status" value="1"/>
</dbReference>
<dbReference type="InterPro" id="IPR000961">
    <property type="entry name" value="AGC-kinase_C"/>
</dbReference>
<dbReference type="SMART" id="SM00220">
    <property type="entry name" value="S_TKc"/>
    <property type="match status" value="1"/>
</dbReference>
<dbReference type="PROSITE" id="PS50011">
    <property type="entry name" value="PROTEIN_KINASE_DOM"/>
    <property type="match status" value="1"/>
</dbReference>
<evidence type="ECO:0000256" key="6">
    <source>
        <dbReference type="ARBA" id="ARBA00022840"/>
    </source>
</evidence>
<dbReference type="InterPro" id="IPR000719">
    <property type="entry name" value="Prot_kinase_dom"/>
</dbReference>
<dbReference type="PROSITE" id="PS51285">
    <property type="entry name" value="AGC_KINASE_CTER"/>
    <property type="match status" value="1"/>
</dbReference>
<evidence type="ECO:0000256" key="4">
    <source>
        <dbReference type="ARBA" id="ARBA00022741"/>
    </source>
</evidence>
<dbReference type="Proteomes" id="UP001150904">
    <property type="component" value="Unassembled WGS sequence"/>
</dbReference>
<dbReference type="GO" id="GO:0005524">
    <property type="term" value="F:ATP binding"/>
    <property type="evidence" value="ECO:0007669"/>
    <property type="project" value="UniProtKB-KW"/>
</dbReference>
<dbReference type="OrthoDB" id="1278353at2759"/>
<dbReference type="GO" id="GO:0004674">
    <property type="term" value="F:protein serine/threonine kinase activity"/>
    <property type="evidence" value="ECO:0007669"/>
    <property type="project" value="UniProtKB-KW"/>
</dbReference>
<feature type="domain" description="Protein kinase" evidence="10">
    <location>
        <begin position="107"/>
        <end position="441"/>
    </location>
</feature>
<comment type="caution">
    <text evidence="12">The sequence shown here is derived from an EMBL/GenBank/DDBJ whole genome shotgun (WGS) entry which is preliminary data.</text>
</comment>
<dbReference type="RefSeq" id="XP_058304181.1">
    <property type="nucleotide sequence ID" value="XM_058457282.1"/>
</dbReference>
<evidence type="ECO:0000256" key="5">
    <source>
        <dbReference type="ARBA" id="ARBA00022777"/>
    </source>
</evidence>
<evidence type="ECO:0000259" key="10">
    <source>
        <dbReference type="PROSITE" id="PS50011"/>
    </source>
</evidence>
<gene>
    <name evidence="12" type="ORF">N7498_010226</name>
</gene>
<evidence type="ECO:0000256" key="9">
    <source>
        <dbReference type="SAM" id="MobiDB-lite"/>
    </source>
</evidence>
<sequence>MEPVEKTAPLNGLLKVKLAKISHVLYPQPPAGRSDDELTRPPPPYAIIDFDKSQVCCHAFYPGPHEPAVWALDGNRLTNGSAHTFDVTRQAELHIWLYQPADDSRDTNSDSFLGKTSFRPALIEKGTKSKEEWLDLHGGKGSISIMTKFIATKPLTITTEYPRGFELQFSSKTSMSALAPVSIYLKLDTQMHYAGNVFQESKLDNMAVRPNATQFDSPFVIPLKFDIEVPTKDISSAPGRQHFFFCVSLYHYNLFSHLMRKGPLDLAEARFYAAQILCAIDYLHERDIVLGKLSTKRIWIDSTGYLFIGDFDLFFRDISGSRLPWPQSSWEEAWHLRETSDAAKDHIAPEILRSQSHPSQIHASVDWWSFGIILHEMLVATVTFDLTDYAPADTTLELQSSFNGISVGETAKDFIMKLLSPDPLQRLGANGAAEIKSHPFFNGIDWPKLMRKEYIPKLRPPLPKKQDQAWASSSSPTPELSEEFKAQFAGWSYNRPEKQGT</sequence>
<dbReference type="EMBL" id="JAPQKR010000016">
    <property type="protein sequence ID" value="KAJ5191241.1"/>
    <property type="molecule type" value="Genomic_DNA"/>
</dbReference>
<comment type="catalytic activity">
    <reaction evidence="7">
        <text>L-threonyl-[protein] + ATP = O-phospho-L-threonyl-[protein] + ADP + H(+)</text>
        <dbReference type="Rhea" id="RHEA:46608"/>
        <dbReference type="Rhea" id="RHEA-COMP:11060"/>
        <dbReference type="Rhea" id="RHEA-COMP:11605"/>
        <dbReference type="ChEBI" id="CHEBI:15378"/>
        <dbReference type="ChEBI" id="CHEBI:30013"/>
        <dbReference type="ChEBI" id="CHEBI:30616"/>
        <dbReference type="ChEBI" id="CHEBI:61977"/>
        <dbReference type="ChEBI" id="CHEBI:456216"/>
        <dbReference type="EC" id="2.7.11.1"/>
    </reaction>
</comment>
<evidence type="ECO:0000256" key="3">
    <source>
        <dbReference type="ARBA" id="ARBA00022679"/>
    </source>
</evidence>
<keyword evidence="13" id="KW-1185">Reference proteome</keyword>
<dbReference type="AlphaFoldDB" id="A0A9W9J8J7"/>
<evidence type="ECO:0000256" key="7">
    <source>
        <dbReference type="ARBA" id="ARBA00047899"/>
    </source>
</evidence>
<dbReference type="GeneID" id="83184583"/>
<feature type="domain" description="AGC-kinase C-terminal" evidence="11">
    <location>
        <begin position="442"/>
        <end position="501"/>
    </location>
</feature>
<keyword evidence="2 12" id="KW-0723">Serine/threonine-protein kinase</keyword>
<accession>A0A9W9J8J7</accession>
<dbReference type="SUPFAM" id="SSF56112">
    <property type="entry name" value="Protein kinase-like (PK-like)"/>
    <property type="match status" value="1"/>
</dbReference>
<comment type="catalytic activity">
    <reaction evidence="8">
        <text>L-seryl-[protein] + ATP = O-phospho-L-seryl-[protein] + ADP + H(+)</text>
        <dbReference type="Rhea" id="RHEA:17989"/>
        <dbReference type="Rhea" id="RHEA-COMP:9863"/>
        <dbReference type="Rhea" id="RHEA-COMP:11604"/>
        <dbReference type="ChEBI" id="CHEBI:15378"/>
        <dbReference type="ChEBI" id="CHEBI:29999"/>
        <dbReference type="ChEBI" id="CHEBI:30616"/>
        <dbReference type="ChEBI" id="CHEBI:83421"/>
        <dbReference type="ChEBI" id="CHEBI:456216"/>
        <dbReference type="EC" id="2.7.11.1"/>
    </reaction>
</comment>
<dbReference type="Gene3D" id="3.30.200.20">
    <property type="entry name" value="Phosphorylase Kinase, domain 1"/>
    <property type="match status" value="1"/>
</dbReference>
<organism evidence="12 13">
    <name type="scientific">Penicillium cinerascens</name>
    <dbReference type="NCBI Taxonomy" id="70096"/>
    <lineage>
        <taxon>Eukaryota</taxon>
        <taxon>Fungi</taxon>
        <taxon>Dikarya</taxon>
        <taxon>Ascomycota</taxon>
        <taxon>Pezizomycotina</taxon>
        <taxon>Eurotiomycetes</taxon>
        <taxon>Eurotiomycetidae</taxon>
        <taxon>Eurotiales</taxon>
        <taxon>Aspergillaceae</taxon>
        <taxon>Penicillium</taxon>
    </lineage>
</organism>
<evidence type="ECO:0000256" key="2">
    <source>
        <dbReference type="ARBA" id="ARBA00022527"/>
    </source>
</evidence>
<dbReference type="Gene3D" id="1.10.510.10">
    <property type="entry name" value="Transferase(Phosphotransferase) domain 1"/>
    <property type="match status" value="1"/>
</dbReference>
<dbReference type="EC" id="2.7.11.1" evidence="1"/>
<protein>
    <recommendedName>
        <fullName evidence="1">non-specific serine/threonine protein kinase</fullName>
        <ecNumber evidence="1">2.7.11.1</ecNumber>
    </recommendedName>
</protein>
<dbReference type="GO" id="GO:0035556">
    <property type="term" value="P:intracellular signal transduction"/>
    <property type="evidence" value="ECO:0007669"/>
    <property type="project" value="TreeGrafter"/>
</dbReference>
<dbReference type="PANTHER" id="PTHR24356">
    <property type="entry name" value="SERINE/THREONINE-PROTEIN KINASE"/>
    <property type="match status" value="1"/>
</dbReference>
<reference evidence="12" key="2">
    <citation type="journal article" date="2023" name="IMA Fungus">
        <title>Comparative genomic study of the Penicillium genus elucidates a diverse pangenome and 15 lateral gene transfer events.</title>
        <authorList>
            <person name="Petersen C."/>
            <person name="Sorensen T."/>
            <person name="Nielsen M.R."/>
            <person name="Sondergaard T.E."/>
            <person name="Sorensen J.L."/>
            <person name="Fitzpatrick D.A."/>
            <person name="Frisvad J.C."/>
            <person name="Nielsen K.L."/>
        </authorList>
    </citation>
    <scope>NUCLEOTIDE SEQUENCE</scope>
    <source>
        <strain evidence="12">IBT 15544</strain>
    </source>
</reference>
<evidence type="ECO:0000313" key="12">
    <source>
        <dbReference type="EMBL" id="KAJ5191241.1"/>
    </source>
</evidence>
<keyword evidence="6" id="KW-0067">ATP-binding</keyword>
<keyword evidence="5 12" id="KW-0418">Kinase</keyword>
<keyword evidence="4" id="KW-0547">Nucleotide-binding</keyword>